<evidence type="ECO:0000313" key="13">
    <source>
        <dbReference type="Proteomes" id="UP000803884"/>
    </source>
</evidence>
<dbReference type="RefSeq" id="XP_069230134.1">
    <property type="nucleotide sequence ID" value="XM_069372690.1"/>
</dbReference>
<evidence type="ECO:0000259" key="11">
    <source>
        <dbReference type="PROSITE" id="PS50850"/>
    </source>
</evidence>
<dbReference type="PANTHER" id="PTHR23502">
    <property type="entry name" value="MAJOR FACILITATOR SUPERFAMILY"/>
    <property type="match status" value="1"/>
</dbReference>
<feature type="transmembrane region" description="Helical" evidence="10">
    <location>
        <begin position="156"/>
        <end position="174"/>
    </location>
</feature>
<proteinExistence type="inferred from homology"/>
<feature type="transmembrane region" description="Helical" evidence="10">
    <location>
        <begin position="91"/>
        <end position="114"/>
    </location>
</feature>
<dbReference type="CDD" id="cd17323">
    <property type="entry name" value="MFS_Tpo1_MDR_like"/>
    <property type="match status" value="1"/>
</dbReference>
<evidence type="ECO:0000256" key="7">
    <source>
        <dbReference type="ARBA" id="ARBA00053977"/>
    </source>
</evidence>
<evidence type="ECO:0000256" key="5">
    <source>
        <dbReference type="ARBA" id="ARBA00023136"/>
    </source>
</evidence>
<feature type="transmembrane region" description="Helical" evidence="10">
    <location>
        <begin position="421"/>
        <end position="447"/>
    </location>
</feature>
<name>A0AB34KV46_9PEZI</name>
<dbReference type="GO" id="GO:0005886">
    <property type="term" value="C:plasma membrane"/>
    <property type="evidence" value="ECO:0007669"/>
    <property type="project" value="TreeGrafter"/>
</dbReference>
<dbReference type="PROSITE" id="PS50850">
    <property type="entry name" value="MFS"/>
    <property type="match status" value="1"/>
</dbReference>
<protein>
    <recommendedName>
        <fullName evidence="8">Cercosporin MFS transporter CTB4</fullName>
    </recommendedName>
    <alternativeName>
        <fullName evidence="9">Cercosporin toxin biosynthesis cluster protein 4</fullName>
    </alternativeName>
</protein>
<feature type="transmembrane region" description="Helical" evidence="10">
    <location>
        <begin position="126"/>
        <end position="144"/>
    </location>
</feature>
<feature type="transmembrane region" description="Helical" evidence="10">
    <location>
        <begin position="324"/>
        <end position="343"/>
    </location>
</feature>
<dbReference type="GO" id="GO:0022857">
    <property type="term" value="F:transmembrane transporter activity"/>
    <property type="evidence" value="ECO:0007669"/>
    <property type="project" value="InterPro"/>
</dbReference>
<keyword evidence="5 10" id="KW-0472">Membrane</keyword>
<dbReference type="InterPro" id="IPR020846">
    <property type="entry name" value="MFS_dom"/>
</dbReference>
<comment type="function">
    <text evidence="7">MFS transporter; part of the gene cluster that mediates the biosynthesis of cercosporin, a light-activated, non-host-selective toxin. The perylenequinone chromophore of cercosporin absorbs light energy to attain an electronically-activated triplet state and produces active oxygen species such as the hydroxyl radical, superoxide, hydrogen peroxide or singlet oxygen upon reaction with oxygen molecules. These reactive oxygen species cause damage to various cellular components including lipids, proteins and nucleic acids. Responsible for secretion and accumulation of cercosporin, but does not play any roles in self-protection against the toxicity of cercosporin.</text>
</comment>
<dbReference type="InterPro" id="IPR011701">
    <property type="entry name" value="MFS"/>
</dbReference>
<keyword evidence="13" id="KW-1185">Reference proteome</keyword>
<evidence type="ECO:0000256" key="10">
    <source>
        <dbReference type="SAM" id="Phobius"/>
    </source>
</evidence>
<comment type="caution">
    <text evidence="12">The sequence shown here is derived from an EMBL/GenBank/DDBJ whole genome shotgun (WGS) entry which is preliminary data.</text>
</comment>
<evidence type="ECO:0000256" key="8">
    <source>
        <dbReference type="ARBA" id="ARBA00069139"/>
    </source>
</evidence>
<evidence type="ECO:0000256" key="9">
    <source>
        <dbReference type="ARBA" id="ARBA00077167"/>
    </source>
</evidence>
<evidence type="ECO:0000256" key="3">
    <source>
        <dbReference type="ARBA" id="ARBA00022692"/>
    </source>
</evidence>
<gene>
    <name evidence="12" type="ORF">WHR41_04084</name>
</gene>
<feature type="transmembrane region" description="Helical" evidence="10">
    <location>
        <begin position="186"/>
        <end position="207"/>
    </location>
</feature>
<keyword evidence="4 10" id="KW-1133">Transmembrane helix</keyword>
<feature type="transmembrane region" description="Helical" evidence="10">
    <location>
        <begin position="364"/>
        <end position="383"/>
    </location>
</feature>
<comment type="similarity">
    <text evidence="6">Belongs to the major facilitator superfamily. CAR1 family.</text>
</comment>
<feature type="domain" description="Major facilitator superfamily (MFS) profile" evidence="11">
    <location>
        <begin position="91"/>
        <end position="520"/>
    </location>
</feature>
<dbReference type="Pfam" id="PF07690">
    <property type="entry name" value="MFS_1"/>
    <property type="match status" value="1"/>
</dbReference>
<evidence type="ECO:0000313" key="12">
    <source>
        <dbReference type="EMBL" id="KAL1587029.1"/>
    </source>
</evidence>
<feature type="transmembrane region" description="Helical" evidence="10">
    <location>
        <begin position="213"/>
        <end position="237"/>
    </location>
</feature>
<dbReference type="InterPro" id="IPR036259">
    <property type="entry name" value="MFS_trans_sf"/>
</dbReference>
<sequence>MPTQRDDANLERHRTALSRVQTGRSQQNITVGAGLRSRTVTRESKKPLPNFGGGREYPPMLPARDEYVVEFDGPNDTLHAQNWPLRKKLPVAITLGFVTLTAAFGSSIFSAAIGSVARQYGVSGQVGILGVSLYVLGFATGPIIWAPASELYGRRYPLIVSSFGFSIFNIAVAAGKDLQTIFISRFFGGFFGACPLTVVGAVFADMFNNQQRGIAISLFSMMVFSGPLLAPFIGGFIDMSYLGWRWTEYITAIMGFLGEEIEVDLRELLEKNVSRPLRLLFTEPIILAISIYMAFVYGLLYLFLTFYPIVFQGIHGFNAGVGGLPFFGMILGEIIAGVFMIATSPSYNRKLAANNNMPVPEWRLPPVILGGISFSIGLFWFAWTGNRSSIHWIAPTLSGLATGFGILSIFLNCLNYLIDAYLMFAASAIAANTFLRSLAGAGFPLFARQMIEGMGVGPAGSLLGAVSVALVPMPILFYYYGARLRERSAFAPTSVKSSAYFHTCQLAEITQIFFSKPRQPRCGKQPGRP</sequence>
<feature type="transmembrane region" description="Helical" evidence="10">
    <location>
        <begin position="389"/>
        <end position="414"/>
    </location>
</feature>
<organism evidence="12 13">
    <name type="scientific">Cladosporium halotolerans</name>
    <dbReference type="NCBI Taxonomy" id="1052096"/>
    <lineage>
        <taxon>Eukaryota</taxon>
        <taxon>Fungi</taxon>
        <taxon>Dikarya</taxon>
        <taxon>Ascomycota</taxon>
        <taxon>Pezizomycotina</taxon>
        <taxon>Dothideomycetes</taxon>
        <taxon>Dothideomycetidae</taxon>
        <taxon>Cladosporiales</taxon>
        <taxon>Cladosporiaceae</taxon>
        <taxon>Cladosporium</taxon>
    </lineage>
</organism>
<accession>A0AB34KV46</accession>
<evidence type="ECO:0000256" key="2">
    <source>
        <dbReference type="ARBA" id="ARBA00022448"/>
    </source>
</evidence>
<evidence type="ECO:0000256" key="1">
    <source>
        <dbReference type="ARBA" id="ARBA00004141"/>
    </source>
</evidence>
<feature type="transmembrane region" description="Helical" evidence="10">
    <location>
        <begin position="285"/>
        <end position="304"/>
    </location>
</feature>
<comment type="subcellular location">
    <subcellularLocation>
        <location evidence="1">Membrane</location>
        <topology evidence="1">Multi-pass membrane protein</topology>
    </subcellularLocation>
</comment>
<dbReference type="AlphaFoldDB" id="A0AB34KV46"/>
<dbReference type="Proteomes" id="UP000803884">
    <property type="component" value="Unassembled WGS sequence"/>
</dbReference>
<dbReference type="GeneID" id="96005528"/>
<dbReference type="FunFam" id="1.20.1250.20:FF:000011">
    <property type="entry name" value="MFS multidrug transporter, putative"/>
    <property type="match status" value="1"/>
</dbReference>
<dbReference type="PANTHER" id="PTHR23502:SF31">
    <property type="entry name" value="POLYAMINE TRANSPORTER 1"/>
    <property type="match status" value="1"/>
</dbReference>
<evidence type="ECO:0000256" key="4">
    <source>
        <dbReference type="ARBA" id="ARBA00022989"/>
    </source>
</evidence>
<keyword evidence="2" id="KW-0813">Transport</keyword>
<dbReference type="Gene3D" id="1.20.1250.20">
    <property type="entry name" value="MFS general substrate transporter like domains"/>
    <property type="match status" value="2"/>
</dbReference>
<dbReference type="SUPFAM" id="SSF103473">
    <property type="entry name" value="MFS general substrate transporter"/>
    <property type="match status" value="1"/>
</dbReference>
<evidence type="ECO:0000256" key="6">
    <source>
        <dbReference type="ARBA" id="ARBA00038347"/>
    </source>
</evidence>
<dbReference type="EMBL" id="JAAQHG020000012">
    <property type="protein sequence ID" value="KAL1587029.1"/>
    <property type="molecule type" value="Genomic_DNA"/>
</dbReference>
<reference evidence="12 13" key="1">
    <citation type="journal article" date="2020" name="Microbiol. Resour. Announc.">
        <title>Draft Genome Sequence of a Cladosporium Species Isolated from the Mesophotic Ascidian Didemnum maculosum.</title>
        <authorList>
            <person name="Gioti A."/>
            <person name="Siaperas R."/>
            <person name="Nikolaivits E."/>
            <person name="Le Goff G."/>
            <person name="Ouazzani J."/>
            <person name="Kotoulas G."/>
            <person name="Topakas E."/>
        </authorList>
    </citation>
    <scope>NUCLEOTIDE SEQUENCE [LARGE SCALE GENOMIC DNA]</scope>
    <source>
        <strain evidence="12 13">TM138-S3</strain>
    </source>
</reference>
<keyword evidence="3 10" id="KW-0812">Transmembrane</keyword>
<feature type="transmembrane region" description="Helical" evidence="10">
    <location>
        <begin position="459"/>
        <end position="480"/>
    </location>
</feature>